<sequence>MDKSNTKTLVQSAQPPALKLISGIILAGVLTAISIYLGEQQWFIDVGLGALTLAILLGIIVGNTIYPAISHRCDEGIKFAKHYFLRAGIILYGFRLTFQQITDVGATGLLIDALTLASTFLLAFWLGKKVFGLDDETTFLIGAGSSICGAAAVMATEPVVKASASKVAVAVSTVVIFGTIAIFVYPWLYQLNAHFGWFTQTQDTFGIYIGSTVHEVAQVVAIGHTIGPDAENASVITKMIRVMMLAPFLIILSAYLSRRSAVAKGQTAQKSKITIPWFAVIFILVAAFNSFNLIPTEIVKHIITLDTVLLAMAMVALGLTTHVSAIRQAGIKPLLMALILFVWLIIGGFAINAIIQTIL</sequence>
<evidence type="ECO:0000313" key="8">
    <source>
        <dbReference type="EMBL" id="AFH92253.1"/>
    </source>
</evidence>
<dbReference type="KEGG" id="psi:S70_01785"/>
<name>A0A140NHC8_PROSM</name>
<feature type="transmembrane region" description="Helical" evidence="7">
    <location>
        <begin position="20"/>
        <end position="37"/>
    </location>
</feature>
<dbReference type="PANTHER" id="PTHR30106:SF2">
    <property type="entry name" value="UPF0324 INNER MEMBRANE PROTEIN YEIH"/>
    <property type="match status" value="1"/>
</dbReference>
<dbReference type="HOGENOM" id="CLU_033541_0_0_6"/>
<keyword evidence="5 7" id="KW-1133">Transmembrane helix</keyword>
<evidence type="ECO:0000256" key="7">
    <source>
        <dbReference type="SAM" id="Phobius"/>
    </source>
</evidence>
<feature type="transmembrane region" description="Helical" evidence="7">
    <location>
        <begin position="104"/>
        <end position="126"/>
    </location>
</feature>
<feature type="transmembrane region" description="Helical" evidence="7">
    <location>
        <begin position="301"/>
        <end position="322"/>
    </location>
</feature>
<evidence type="ECO:0000256" key="4">
    <source>
        <dbReference type="ARBA" id="ARBA00022692"/>
    </source>
</evidence>
<feature type="transmembrane region" description="Helical" evidence="7">
    <location>
        <begin position="277"/>
        <end position="295"/>
    </location>
</feature>
<reference evidence="8 9" key="1">
    <citation type="journal article" date="2012" name="J. Bacteriol.">
        <title>Complete Genome Sequence of Providencia stuartii Clinical Isolate MRSN 2154.</title>
        <authorList>
            <person name="Clifford R.J."/>
            <person name="Hang J."/>
            <person name="Riley M.C."/>
            <person name="Onmus-Leone F."/>
            <person name="Kuschner R.A."/>
            <person name="Lesho E.P."/>
            <person name="Waterman P.E."/>
        </authorList>
    </citation>
    <scope>NUCLEOTIDE SEQUENCE [LARGE SCALE GENOMIC DNA]</scope>
    <source>
        <strain evidence="8 9">MRSN 2154</strain>
    </source>
</reference>
<comment type="similarity">
    <text evidence="2">Belongs to the UPF0324 family.</text>
</comment>
<evidence type="ECO:0000256" key="1">
    <source>
        <dbReference type="ARBA" id="ARBA00004651"/>
    </source>
</evidence>
<keyword evidence="3" id="KW-1003">Cell membrane</keyword>
<feature type="transmembrane region" description="Helical" evidence="7">
    <location>
        <begin position="138"/>
        <end position="155"/>
    </location>
</feature>
<dbReference type="OrthoDB" id="9805703at2"/>
<reference evidence="9" key="2">
    <citation type="submission" date="2012-04" db="EMBL/GenBank/DDBJ databases">
        <title>Complete genome sequence of Providencia stuartii clinical isolate MRSN 2154.</title>
        <authorList>
            <person name="Clifford R.J."/>
            <person name="Hang J."/>
            <person name="Riley M.C."/>
            <person name="Onmus-Leone F."/>
            <person name="Kuschner R.A."/>
            <person name="Lesho E.P."/>
            <person name="Waterman P.E."/>
        </authorList>
    </citation>
    <scope>NUCLEOTIDE SEQUENCE [LARGE SCALE GENOMIC DNA]</scope>
    <source>
        <strain evidence="9">MRSN 2154</strain>
    </source>
</reference>
<dbReference type="Pfam" id="PF03601">
    <property type="entry name" value="Cons_hypoth698"/>
    <property type="match status" value="1"/>
</dbReference>
<protein>
    <submittedName>
        <fullName evidence="8">Uncharacterized protein</fullName>
    </submittedName>
</protein>
<dbReference type="GO" id="GO:0005886">
    <property type="term" value="C:plasma membrane"/>
    <property type="evidence" value="ECO:0007669"/>
    <property type="project" value="UniProtKB-SubCell"/>
</dbReference>
<dbReference type="NCBIfam" id="TIGR00698">
    <property type="entry name" value="YeiH family putative sulfate export transporter"/>
    <property type="match status" value="1"/>
</dbReference>
<dbReference type="RefSeq" id="WP_014656190.1">
    <property type="nucleotide sequence ID" value="NC_017731.1"/>
</dbReference>
<dbReference type="PANTHER" id="PTHR30106">
    <property type="entry name" value="INNER MEMBRANE PROTEIN YEIH-RELATED"/>
    <property type="match status" value="1"/>
</dbReference>
<dbReference type="InterPro" id="IPR004630">
    <property type="entry name" value="UPF0324_YeiH-like"/>
</dbReference>
<proteinExistence type="inferred from homology"/>
<keyword evidence="4 7" id="KW-0812">Transmembrane</keyword>
<evidence type="ECO:0000313" key="9">
    <source>
        <dbReference type="Proteomes" id="UP000005012"/>
    </source>
</evidence>
<dbReference type="PATRIC" id="fig|1157951.4.peg.359"/>
<dbReference type="GeneID" id="93518910"/>
<evidence type="ECO:0000256" key="3">
    <source>
        <dbReference type="ARBA" id="ARBA00022475"/>
    </source>
</evidence>
<evidence type="ECO:0000256" key="5">
    <source>
        <dbReference type="ARBA" id="ARBA00022989"/>
    </source>
</evidence>
<evidence type="ECO:0000256" key="2">
    <source>
        <dbReference type="ARBA" id="ARBA00007977"/>
    </source>
</evidence>
<dbReference type="EMBL" id="CP003488">
    <property type="protein sequence ID" value="AFH92253.1"/>
    <property type="molecule type" value="Genomic_DNA"/>
</dbReference>
<organism evidence="8 9">
    <name type="scientific">Providencia stuartii (strain MRSN 2154)</name>
    <dbReference type="NCBI Taxonomy" id="1157951"/>
    <lineage>
        <taxon>Bacteria</taxon>
        <taxon>Pseudomonadati</taxon>
        <taxon>Pseudomonadota</taxon>
        <taxon>Gammaproteobacteria</taxon>
        <taxon>Enterobacterales</taxon>
        <taxon>Morganellaceae</taxon>
        <taxon>Providencia</taxon>
    </lineage>
</organism>
<comment type="subcellular location">
    <subcellularLocation>
        <location evidence="1">Cell membrane</location>
        <topology evidence="1">Multi-pass membrane protein</topology>
    </subcellularLocation>
</comment>
<dbReference type="InterPro" id="IPR018383">
    <property type="entry name" value="UPF0324_pro"/>
</dbReference>
<gene>
    <name evidence="8" type="ordered locus">S70_01785</name>
</gene>
<dbReference type="Proteomes" id="UP000005012">
    <property type="component" value="Chromosome"/>
</dbReference>
<feature type="transmembrane region" description="Helical" evidence="7">
    <location>
        <begin position="43"/>
        <end position="62"/>
    </location>
</feature>
<accession>A0A140NHC8</accession>
<dbReference type="AlphaFoldDB" id="A0A140NHC8"/>
<keyword evidence="6 7" id="KW-0472">Membrane</keyword>
<evidence type="ECO:0000256" key="6">
    <source>
        <dbReference type="ARBA" id="ARBA00023136"/>
    </source>
</evidence>
<feature type="transmembrane region" description="Helical" evidence="7">
    <location>
        <begin position="334"/>
        <end position="355"/>
    </location>
</feature>
<feature type="transmembrane region" description="Helical" evidence="7">
    <location>
        <begin position="167"/>
        <end position="188"/>
    </location>
</feature>
<feature type="transmembrane region" description="Helical" evidence="7">
    <location>
        <begin position="239"/>
        <end position="256"/>
    </location>
</feature>